<dbReference type="InParanoid" id="B4JCG6"/>
<gene>
    <name evidence="3" type="primary">Dgri\GH11062</name>
    <name evidence="3" type="ORF">Dgri_GH11062</name>
</gene>
<dbReference type="PhylomeDB" id="B4JCG6"/>
<feature type="compositionally biased region" description="Basic residues" evidence="1">
    <location>
        <begin position="22"/>
        <end position="34"/>
    </location>
</feature>
<accession>B4JCG6</accession>
<evidence type="ECO:0000256" key="1">
    <source>
        <dbReference type="SAM" id="MobiDB-lite"/>
    </source>
</evidence>
<dbReference type="OMA" id="EHGTGAN"/>
<evidence type="ECO:0000313" key="4">
    <source>
        <dbReference type="Proteomes" id="UP000001070"/>
    </source>
</evidence>
<dbReference type="eggNOG" id="KOG4636">
    <property type="taxonomic scope" value="Eukaryota"/>
</dbReference>
<protein>
    <submittedName>
        <fullName evidence="3">GH11062</fullName>
    </submittedName>
</protein>
<feature type="compositionally biased region" description="Polar residues" evidence="1">
    <location>
        <begin position="64"/>
        <end position="77"/>
    </location>
</feature>
<name>B4JCG6_DROGR</name>
<sequence length="542" mass="60118">MGNNVSAKADGEGSEPPLDGGKHHKHHQQHHKSSIHSQSSNSNNNGNDAIAVSSNSASGSSNSLKVQSQTQTMTRSASGADVTEKYFTQLVPVERLAEILKEQTSAKYGINGIVSDIFVSQVFPQYADLGNRLFKLMHVNSKATTKHLGTVAFRQQCERFLGIMDDGKVLESYIKMFAEDDNPDFIDKTGVTRLLHICYTIAMQHSGNAVLCPSINRTFGSVTKSIFFSHDSLTLGFVCRWFEQNLIRLVLLVHKYCVHTLSTAYRGLEQQSQSCGIELQTPVLEQRNPFASSSDAADHSALPSHIESLMPLSQAWLLAGALPPLYSKPQTIAPPNSSSNNSSASTAVQIFREKLSMMPSHWTLLYDSNEHGVGANRFLHHVLGYRGPTLVLLHTKDEQTYCIAAPSEWKETHLFVGAEGSCVIQLLPKFVILEKKPNILYLNTSIRGYPKGLRAGVDPRKPILAVDEHFENVDCKGIAASLMSIEVWGCGDKSSREVQLDIKKWQIKEAERQRTVKLTAADWMDHPDRYLLELGGRQNYNN</sequence>
<dbReference type="HOGENOM" id="CLU_034322_0_0_1"/>
<dbReference type="OrthoDB" id="289228at2759"/>
<keyword evidence="4" id="KW-1185">Reference proteome</keyword>
<dbReference type="KEGG" id="dgr:6561383"/>
<feature type="compositionally biased region" description="Low complexity" evidence="1">
    <location>
        <begin position="35"/>
        <end position="63"/>
    </location>
</feature>
<proteinExistence type="predicted"/>
<dbReference type="Proteomes" id="UP000001070">
    <property type="component" value="Unassembled WGS sequence"/>
</dbReference>
<evidence type="ECO:0000313" key="3">
    <source>
        <dbReference type="EMBL" id="EDW03120.1"/>
    </source>
</evidence>
<dbReference type="EMBL" id="CH916368">
    <property type="protein sequence ID" value="EDW03120.1"/>
    <property type="molecule type" value="Genomic_DNA"/>
</dbReference>
<dbReference type="PANTHER" id="PTHR23354">
    <property type="entry name" value="NUCLEOLAR PROTEIN 7/ESTROGEN RECEPTOR COACTIVATOR-RELATED"/>
    <property type="match status" value="1"/>
</dbReference>
<evidence type="ECO:0000259" key="2">
    <source>
        <dbReference type="PROSITE" id="PS51886"/>
    </source>
</evidence>
<dbReference type="SMART" id="SM00584">
    <property type="entry name" value="TLDc"/>
    <property type="match status" value="1"/>
</dbReference>
<dbReference type="Pfam" id="PF07534">
    <property type="entry name" value="TLD"/>
    <property type="match status" value="1"/>
</dbReference>
<organism evidence="4">
    <name type="scientific">Drosophila grimshawi</name>
    <name type="common">Hawaiian fruit fly</name>
    <name type="synonym">Idiomyia grimshawi</name>
    <dbReference type="NCBI Taxonomy" id="7222"/>
    <lineage>
        <taxon>Eukaryota</taxon>
        <taxon>Metazoa</taxon>
        <taxon>Ecdysozoa</taxon>
        <taxon>Arthropoda</taxon>
        <taxon>Hexapoda</taxon>
        <taxon>Insecta</taxon>
        <taxon>Pterygota</taxon>
        <taxon>Neoptera</taxon>
        <taxon>Endopterygota</taxon>
        <taxon>Diptera</taxon>
        <taxon>Brachycera</taxon>
        <taxon>Muscomorpha</taxon>
        <taxon>Ephydroidea</taxon>
        <taxon>Drosophilidae</taxon>
        <taxon>Drosophila</taxon>
        <taxon>Hawaiian Drosophila</taxon>
    </lineage>
</organism>
<feature type="region of interest" description="Disordered" evidence="1">
    <location>
        <begin position="1"/>
        <end position="79"/>
    </location>
</feature>
<dbReference type="PANTHER" id="PTHR23354:SF108">
    <property type="entry name" value="RE10231P"/>
    <property type="match status" value="1"/>
</dbReference>
<reference evidence="3 4" key="1">
    <citation type="journal article" date="2007" name="Nature">
        <title>Evolution of genes and genomes on the Drosophila phylogeny.</title>
        <authorList>
            <consortium name="Drosophila 12 Genomes Consortium"/>
            <person name="Clark A.G."/>
            <person name="Eisen M.B."/>
            <person name="Smith D.R."/>
            <person name="Bergman C.M."/>
            <person name="Oliver B."/>
            <person name="Markow T.A."/>
            <person name="Kaufman T.C."/>
            <person name="Kellis M."/>
            <person name="Gelbart W."/>
            <person name="Iyer V.N."/>
            <person name="Pollard D.A."/>
            <person name="Sackton T.B."/>
            <person name="Larracuente A.M."/>
            <person name="Singh N.D."/>
            <person name="Abad J.P."/>
            <person name="Abt D.N."/>
            <person name="Adryan B."/>
            <person name="Aguade M."/>
            <person name="Akashi H."/>
            <person name="Anderson W.W."/>
            <person name="Aquadro C.F."/>
            <person name="Ardell D.H."/>
            <person name="Arguello R."/>
            <person name="Artieri C.G."/>
            <person name="Barbash D.A."/>
            <person name="Barker D."/>
            <person name="Barsanti P."/>
            <person name="Batterham P."/>
            <person name="Batzoglou S."/>
            <person name="Begun D."/>
            <person name="Bhutkar A."/>
            <person name="Blanco E."/>
            <person name="Bosak S.A."/>
            <person name="Bradley R.K."/>
            <person name="Brand A.D."/>
            <person name="Brent M.R."/>
            <person name="Brooks A.N."/>
            <person name="Brown R.H."/>
            <person name="Butlin R.K."/>
            <person name="Caggese C."/>
            <person name="Calvi B.R."/>
            <person name="Bernardo de Carvalho A."/>
            <person name="Caspi A."/>
            <person name="Castrezana S."/>
            <person name="Celniker S.E."/>
            <person name="Chang J.L."/>
            <person name="Chapple C."/>
            <person name="Chatterji S."/>
            <person name="Chinwalla A."/>
            <person name="Civetta A."/>
            <person name="Clifton S.W."/>
            <person name="Comeron J.M."/>
            <person name="Costello J.C."/>
            <person name="Coyne J.A."/>
            <person name="Daub J."/>
            <person name="David R.G."/>
            <person name="Delcher A.L."/>
            <person name="Delehaunty K."/>
            <person name="Do C.B."/>
            <person name="Ebling H."/>
            <person name="Edwards K."/>
            <person name="Eickbush T."/>
            <person name="Evans J.D."/>
            <person name="Filipski A."/>
            <person name="Findeiss S."/>
            <person name="Freyhult E."/>
            <person name="Fulton L."/>
            <person name="Fulton R."/>
            <person name="Garcia A.C."/>
            <person name="Gardiner A."/>
            <person name="Garfield D.A."/>
            <person name="Garvin B.E."/>
            <person name="Gibson G."/>
            <person name="Gilbert D."/>
            <person name="Gnerre S."/>
            <person name="Godfrey J."/>
            <person name="Good R."/>
            <person name="Gotea V."/>
            <person name="Gravely B."/>
            <person name="Greenberg A.J."/>
            <person name="Griffiths-Jones S."/>
            <person name="Gross S."/>
            <person name="Guigo R."/>
            <person name="Gustafson E.A."/>
            <person name="Haerty W."/>
            <person name="Hahn M.W."/>
            <person name="Halligan D.L."/>
            <person name="Halpern A.L."/>
            <person name="Halter G.M."/>
            <person name="Han M.V."/>
            <person name="Heger A."/>
            <person name="Hillier L."/>
            <person name="Hinrichs A.S."/>
            <person name="Holmes I."/>
            <person name="Hoskins R.A."/>
            <person name="Hubisz M.J."/>
            <person name="Hultmark D."/>
            <person name="Huntley M.A."/>
            <person name="Jaffe D.B."/>
            <person name="Jagadeeshan S."/>
            <person name="Jeck W.R."/>
            <person name="Johnson J."/>
            <person name="Jones C.D."/>
            <person name="Jordan W.C."/>
            <person name="Karpen G.H."/>
            <person name="Kataoka E."/>
            <person name="Keightley P.D."/>
            <person name="Kheradpour P."/>
            <person name="Kirkness E.F."/>
            <person name="Koerich L.B."/>
            <person name="Kristiansen K."/>
            <person name="Kudrna D."/>
            <person name="Kulathinal R.J."/>
            <person name="Kumar S."/>
            <person name="Kwok R."/>
            <person name="Lander E."/>
            <person name="Langley C.H."/>
            <person name="Lapoint R."/>
            <person name="Lazzaro B.P."/>
            <person name="Lee S.J."/>
            <person name="Levesque L."/>
            <person name="Li R."/>
            <person name="Lin C.F."/>
            <person name="Lin M.F."/>
            <person name="Lindblad-Toh K."/>
            <person name="Llopart A."/>
            <person name="Long M."/>
            <person name="Low L."/>
            <person name="Lozovsky E."/>
            <person name="Lu J."/>
            <person name="Luo M."/>
            <person name="Machado C.A."/>
            <person name="Makalowski W."/>
            <person name="Marzo M."/>
            <person name="Matsuda M."/>
            <person name="Matzkin L."/>
            <person name="McAllister B."/>
            <person name="McBride C.S."/>
            <person name="McKernan B."/>
            <person name="McKernan K."/>
            <person name="Mendez-Lago M."/>
            <person name="Minx P."/>
            <person name="Mollenhauer M.U."/>
            <person name="Montooth K."/>
            <person name="Mount S.M."/>
            <person name="Mu X."/>
            <person name="Myers E."/>
            <person name="Negre B."/>
            <person name="Newfeld S."/>
            <person name="Nielsen R."/>
            <person name="Noor M.A."/>
            <person name="O'Grady P."/>
            <person name="Pachter L."/>
            <person name="Papaceit M."/>
            <person name="Parisi M.J."/>
            <person name="Parisi M."/>
            <person name="Parts L."/>
            <person name="Pedersen J.S."/>
            <person name="Pesole G."/>
            <person name="Phillippy A.M."/>
            <person name="Ponting C.P."/>
            <person name="Pop M."/>
            <person name="Porcelli D."/>
            <person name="Powell J.R."/>
            <person name="Prohaska S."/>
            <person name="Pruitt K."/>
            <person name="Puig M."/>
            <person name="Quesneville H."/>
            <person name="Ram K.R."/>
            <person name="Rand D."/>
            <person name="Rasmussen M.D."/>
            <person name="Reed L.K."/>
            <person name="Reenan R."/>
            <person name="Reily A."/>
            <person name="Remington K.A."/>
            <person name="Rieger T.T."/>
            <person name="Ritchie M.G."/>
            <person name="Robin C."/>
            <person name="Rogers Y.H."/>
            <person name="Rohde C."/>
            <person name="Rozas J."/>
            <person name="Rubenfield M.J."/>
            <person name="Ruiz A."/>
            <person name="Russo S."/>
            <person name="Salzberg S.L."/>
            <person name="Sanchez-Gracia A."/>
            <person name="Saranga D.J."/>
            <person name="Sato H."/>
            <person name="Schaeffer S.W."/>
            <person name="Schatz M.C."/>
            <person name="Schlenke T."/>
            <person name="Schwartz R."/>
            <person name="Segarra C."/>
            <person name="Singh R.S."/>
            <person name="Sirot L."/>
            <person name="Sirota M."/>
            <person name="Sisneros N.B."/>
            <person name="Smith C.D."/>
            <person name="Smith T.F."/>
            <person name="Spieth J."/>
            <person name="Stage D.E."/>
            <person name="Stark A."/>
            <person name="Stephan W."/>
            <person name="Strausberg R.L."/>
            <person name="Strempel S."/>
            <person name="Sturgill D."/>
            <person name="Sutton G."/>
            <person name="Sutton G.G."/>
            <person name="Tao W."/>
            <person name="Teichmann S."/>
            <person name="Tobari Y.N."/>
            <person name="Tomimura Y."/>
            <person name="Tsolas J.M."/>
            <person name="Valente V.L."/>
            <person name="Venter E."/>
            <person name="Venter J.C."/>
            <person name="Vicario S."/>
            <person name="Vieira F.G."/>
            <person name="Vilella A.J."/>
            <person name="Villasante A."/>
            <person name="Walenz B."/>
            <person name="Wang J."/>
            <person name="Wasserman M."/>
            <person name="Watts T."/>
            <person name="Wilson D."/>
            <person name="Wilson R.K."/>
            <person name="Wing R.A."/>
            <person name="Wolfner M.F."/>
            <person name="Wong A."/>
            <person name="Wong G.K."/>
            <person name="Wu C.I."/>
            <person name="Wu G."/>
            <person name="Yamamoto D."/>
            <person name="Yang H.P."/>
            <person name="Yang S.P."/>
            <person name="Yorke J.A."/>
            <person name="Yoshida K."/>
            <person name="Zdobnov E."/>
            <person name="Zhang P."/>
            <person name="Zhang Y."/>
            <person name="Zimin A.V."/>
            <person name="Baldwin J."/>
            <person name="Abdouelleil A."/>
            <person name="Abdulkadir J."/>
            <person name="Abebe A."/>
            <person name="Abera B."/>
            <person name="Abreu J."/>
            <person name="Acer S.C."/>
            <person name="Aftuck L."/>
            <person name="Alexander A."/>
            <person name="An P."/>
            <person name="Anderson E."/>
            <person name="Anderson S."/>
            <person name="Arachi H."/>
            <person name="Azer M."/>
            <person name="Bachantsang P."/>
            <person name="Barry A."/>
            <person name="Bayul T."/>
            <person name="Berlin A."/>
            <person name="Bessette D."/>
            <person name="Bloom T."/>
            <person name="Blye J."/>
            <person name="Boguslavskiy L."/>
            <person name="Bonnet C."/>
            <person name="Boukhgalter B."/>
            <person name="Bourzgui I."/>
            <person name="Brown A."/>
            <person name="Cahill P."/>
            <person name="Channer S."/>
            <person name="Cheshatsang Y."/>
            <person name="Chuda L."/>
            <person name="Citroen M."/>
            <person name="Collymore A."/>
            <person name="Cooke P."/>
            <person name="Costello M."/>
            <person name="D'Aco K."/>
            <person name="Daza R."/>
            <person name="De Haan G."/>
            <person name="DeGray S."/>
            <person name="DeMaso C."/>
            <person name="Dhargay N."/>
            <person name="Dooley K."/>
            <person name="Dooley E."/>
            <person name="Doricent M."/>
            <person name="Dorje P."/>
            <person name="Dorjee K."/>
            <person name="Dupes A."/>
            <person name="Elong R."/>
            <person name="Falk J."/>
            <person name="Farina A."/>
            <person name="Faro S."/>
            <person name="Ferguson D."/>
            <person name="Fisher S."/>
            <person name="Foley C.D."/>
            <person name="Franke A."/>
            <person name="Friedrich D."/>
            <person name="Gadbois L."/>
            <person name="Gearin G."/>
            <person name="Gearin C.R."/>
            <person name="Giannoukos G."/>
            <person name="Goode T."/>
            <person name="Graham J."/>
            <person name="Grandbois E."/>
            <person name="Grewal S."/>
            <person name="Gyaltsen K."/>
            <person name="Hafez N."/>
            <person name="Hagos B."/>
            <person name="Hall J."/>
            <person name="Henson C."/>
            <person name="Hollinger A."/>
            <person name="Honan T."/>
            <person name="Huard M.D."/>
            <person name="Hughes L."/>
            <person name="Hurhula B."/>
            <person name="Husby M.E."/>
            <person name="Kamat A."/>
            <person name="Kanga B."/>
            <person name="Kashin S."/>
            <person name="Khazanovich D."/>
            <person name="Kisner P."/>
            <person name="Lance K."/>
            <person name="Lara M."/>
            <person name="Lee W."/>
            <person name="Lennon N."/>
            <person name="Letendre F."/>
            <person name="LeVine R."/>
            <person name="Lipovsky A."/>
            <person name="Liu X."/>
            <person name="Liu J."/>
            <person name="Liu S."/>
            <person name="Lokyitsang T."/>
            <person name="Lokyitsang Y."/>
            <person name="Lubonja R."/>
            <person name="Lui A."/>
            <person name="MacDonald P."/>
            <person name="Magnisalis V."/>
            <person name="Maru K."/>
            <person name="Matthews C."/>
            <person name="McCusker W."/>
            <person name="McDonough S."/>
            <person name="Mehta T."/>
            <person name="Meldrim J."/>
            <person name="Meneus L."/>
            <person name="Mihai O."/>
            <person name="Mihalev A."/>
            <person name="Mihova T."/>
            <person name="Mittelman R."/>
            <person name="Mlenga V."/>
            <person name="Montmayeur A."/>
            <person name="Mulrain L."/>
            <person name="Navidi A."/>
            <person name="Naylor J."/>
            <person name="Negash T."/>
            <person name="Nguyen T."/>
            <person name="Nguyen N."/>
            <person name="Nicol R."/>
            <person name="Norbu C."/>
            <person name="Norbu N."/>
            <person name="Novod N."/>
            <person name="O'Neill B."/>
            <person name="Osman S."/>
            <person name="Markiewicz E."/>
            <person name="Oyono O.L."/>
            <person name="Patti C."/>
            <person name="Phunkhang P."/>
            <person name="Pierre F."/>
            <person name="Priest M."/>
            <person name="Raghuraman S."/>
            <person name="Rege F."/>
            <person name="Reyes R."/>
            <person name="Rise C."/>
            <person name="Rogov P."/>
            <person name="Ross K."/>
            <person name="Ryan E."/>
            <person name="Settipalli S."/>
            <person name="Shea T."/>
            <person name="Sherpa N."/>
            <person name="Shi L."/>
            <person name="Shih D."/>
            <person name="Sparrow T."/>
            <person name="Spaulding J."/>
            <person name="Stalker J."/>
            <person name="Stange-Thomann N."/>
            <person name="Stavropoulos S."/>
            <person name="Stone C."/>
            <person name="Strader C."/>
            <person name="Tesfaye S."/>
            <person name="Thomson T."/>
            <person name="Thoulutsang Y."/>
            <person name="Thoulutsang D."/>
            <person name="Topham K."/>
            <person name="Topping I."/>
            <person name="Tsamla T."/>
            <person name="Vassiliev H."/>
            <person name="Vo A."/>
            <person name="Wangchuk T."/>
            <person name="Wangdi T."/>
            <person name="Weiand M."/>
            <person name="Wilkinson J."/>
            <person name="Wilson A."/>
            <person name="Yadav S."/>
            <person name="Young G."/>
            <person name="Yu Q."/>
            <person name="Zembek L."/>
            <person name="Zhong D."/>
            <person name="Zimmer A."/>
            <person name="Zwirko Z."/>
            <person name="Jaffe D.B."/>
            <person name="Alvarez P."/>
            <person name="Brockman W."/>
            <person name="Butler J."/>
            <person name="Chin C."/>
            <person name="Gnerre S."/>
            <person name="Grabherr M."/>
            <person name="Kleber M."/>
            <person name="Mauceli E."/>
            <person name="MacCallum I."/>
        </authorList>
    </citation>
    <scope>NUCLEOTIDE SEQUENCE [LARGE SCALE GENOMIC DNA]</scope>
    <source>
        <strain evidence="4">Tucson 15287-2541.00</strain>
    </source>
</reference>
<dbReference type="PROSITE" id="PS51886">
    <property type="entry name" value="TLDC"/>
    <property type="match status" value="1"/>
</dbReference>
<dbReference type="AlphaFoldDB" id="B4JCG6"/>
<dbReference type="InterPro" id="IPR006571">
    <property type="entry name" value="TLDc_dom"/>
</dbReference>
<feature type="domain" description="TLDc" evidence="2">
    <location>
        <begin position="338"/>
        <end position="491"/>
    </location>
</feature>
<dbReference type="FunCoup" id="B4JCG6">
    <property type="interactions" value="5"/>
</dbReference>